<sequence>MFRPTNLSNQKFLDAFLAQEDNQQLCQRVIASPDDTQKRNDELNSRIQEFYAELQLIKYISSLIRFTAIELAVRTQKIGKVFQPTDEIERVIDSFVSDTGKSEWENKAKWEDVIADKRVLDAVQTLTEKEREILALLYLRNLKEVEAATLLGTSQQAVSKTKKRALLKLRKQLLGGENT</sequence>
<dbReference type="NCBIfam" id="TIGR02937">
    <property type="entry name" value="sigma70-ECF"/>
    <property type="match status" value="1"/>
</dbReference>
<organism evidence="6 7">
    <name type="scientific">Brevibacillus parabrevis</name>
    <dbReference type="NCBI Taxonomy" id="54914"/>
    <lineage>
        <taxon>Bacteria</taxon>
        <taxon>Bacillati</taxon>
        <taxon>Bacillota</taxon>
        <taxon>Bacilli</taxon>
        <taxon>Bacillales</taxon>
        <taxon>Paenibacillaceae</taxon>
        <taxon>Brevibacillus</taxon>
    </lineage>
</organism>
<dbReference type="InterPro" id="IPR013324">
    <property type="entry name" value="RNA_pol_sigma_r3/r4-like"/>
</dbReference>
<evidence type="ECO:0000313" key="6">
    <source>
        <dbReference type="EMBL" id="GEB31166.1"/>
    </source>
</evidence>
<dbReference type="GO" id="GO:0006352">
    <property type="term" value="P:DNA-templated transcription initiation"/>
    <property type="evidence" value="ECO:0007669"/>
    <property type="project" value="InterPro"/>
</dbReference>
<dbReference type="Proteomes" id="UP000316882">
    <property type="component" value="Unassembled WGS sequence"/>
</dbReference>
<name>A0A4Y3PGW0_BREPA</name>
<dbReference type="Gene3D" id="1.10.10.10">
    <property type="entry name" value="Winged helix-like DNA-binding domain superfamily/Winged helix DNA-binding domain"/>
    <property type="match status" value="1"/>
</dbReference>
<evidence type="ECO:0000256" key="4">
    <source>
        <dbReference type="ARBA" id="ARBA00023163"/>
    </source>
</evidence>
<evidence type="ECO:0000256" key="1">
    <source>
        <dbReference type="ARBA" id="ARBA00023015"/>
    </source>
</evidence>
<comment type="caution">
    <text evidence="6">The sequence shown here is derived from an EMBL/GenBank/DDBJ whole genome shotgun (WGS) entry which is preliminary data.</text>
</comment>
<dbReference type="AlphaFoldDB" id="A0A4Y3PGW0"/>
<dbReference type="STRING" id="54914.AV540_14505"/>
<dbReference type="Pfam" id="PF04545">
    <property type="entry name" value="Sigma70_r4"/>
    <property type="match status" value="1"/>
</dbReference>
<dbReference type="PANTHER" id="PTHR30385">
    <property type="entry name" value="SIGMA FACTOR F FLAGELLAR"/>
    <property type="match status" value="1"/>
</dbReference>
<keyword evidence="4" id="KW-0804">Transcription</keyword>
<keyword evidence="1" id="KW-0805">Transcription regulation</keyword>
<keyword evidence="7" id="KW-1185">Reference proteome</keyword>
<dbReference type="InterPro" id="IPR036388">
    <property type="entry name" value="WH-like_DNA-bd_sf"/>
</dbReference>
<gene>
    <name evidence="6" type="ORF">BPA01_07460</name>
</gene>
<dbReference type="GO" id="GO:0016987">
    <property type="term" value="F:sigma factor activity"/>
    <property type="evidence" value="ECO:0007669"/>
    <property type="project" value="UniProtKB-KW"/>
</dbReference>
<reference evidence="6 7" key="1">
    <citation type="submission" date="2019-06" db="EMBL/GenBank/DDBJ databases">
        <title>Whole genome shotgun sequence of Brevibacillus parabrevis NBRC 12334.</title>
        <authorList>
            <person name="Hosoyama A."/>
            <person name="Uohara A."/>
            <person name="Ohji S."/>
            <person name="Ichikawa N."/>
        </authorList>
    </citation>
    <scope>NUCLEOTIDE SEQUENCE [LARGE SCALE GENOMIC DNA]</scope>
    <source>
        <strain evidence="6 7">NBRC 12334</strain>
    </source>
</reference>
<accession>A0A4Y3PGW0</accession>
<dbReference type="InterPro" id="IPR014284">
    <property type="entry name" value="RNA_pol_sigma-70_dom"/>
</dbReference>
<dbReference type="RefSeq" id="WP_167470229.1">
    <property type="nucleotide sequence ID" value="NZ_BJMH01000003.1"/>
</dbReference>
<dbReference type="EMBL" id="BJMH01000003">
    <property type="protein sequence ID" value="GEB31166.1"/>
    <property type="molecule type" value="Genomic_DNA"/>
</dbReference>
<keyword evidence="2" id="KW-0731">Sigma factor</keyword>
<dbReference type="CDD" id="cd06171">
    <property type="entry name" value="Sigma70_r4"/>
    <property type="match status" value="1"/>
</dbReference>
<dbReference type="SUPFAM" id="SSF88659">
    <property type="entry name" value="Sigma3 and sigma4 domains of RNA polymerase sigma factors"/>
    <property type="match status" value="1"/>
</dbReference>
<protein>
    <recommendedName>
        <fullName evidence="5">RNA polymerase sigma-70 region 4 domain-containing protein</fullName>
    </recommendedName>
</protein>
<feature type="domain" description="RNA polymerase sigma-70 region 4" evidence="5">
    <location>
        <begin position="122"/>
        <end position="171"/>
    </location>
</feature>
<proteinExistence type="predicted"/>
<evidence type="ECO:0000256" key="2">
    <source>
        <dbReference type="ARBA" id="ARBA00023082"/>
    </source>
</evidence>
<dbReference type="GO" id="GO:0003677">
    <property type="term" value="F:DNA binding"/>
    <property type="evidence" value="ECO:0007669"/>
    <property type="project" value="UniProtKB-KW"/>
</dbReference>
<evidence type="ECO:0000259" key="5">
    <source>
        <dbReference type="Pfam" id="PF04545"/>
    </source>
</evidence>
<dbReference type="InterPro" id="IPR007630">
    <property type="entry name" value="RNA_pol_sigma70_r4"/>
</dbReference>
<keyword evidence="3" id="KW-0238">DNA-binding</keyword>
<evidence type="ECO:0000313" key="7">
    <source>
        <dbReference type="Proteomes" id="UP000316882"/>
    </source>
</evidence>
<evidence type="ECO:0000256" key="3">
    <source>
        <dbReference type="ARBA" id="ARBA00023125"/>
    </source>
</evidence>